<comment type="caution">
    <text evidence="1">The sequence shown here is derived from an EMBL/GenBank/DDBJ whole genome shotgun (WGS) entry which is preliminary data.</text>
</comment>
<proteinExistence type="predicted"/>
<keyword evidence="2" id="KW-1185">Reference proteome</keyword>
<evidence type="ECO:0000313" key="2">
    <source>
        <dbReference type="Proteomes" id="UP001302812"/>
    </source>
</evidence>
<dbReference type="GeneID" id="89940487"/>
<protein>
    <recommendedName>
        <fullName evidence="3">Dienelactone hydrolase domain-containing protein</fullName>
    </recommendedName>
</protein>
<organism evidence="1 2">
    <name type="scientific">Canariomyces notabilis</name>
    <dbReference type="NCBI Taxonomy" id="2074819"/>
    <lineage>
        <taxon>Eukaryota</taxon>
        <taxon>Fungi</taxon>
        <taxon>Dikarya</taxon>
        <taxon>Ascomycota</taxon>
        <taxon>Pezizomycotina</taxon>
        <taxon>Sordariomycetes</taxon>
        <taxon>Sordariomycetidae</taxon>
        <taxon>Sordariales</taxon>
        <taxon>Chaetomiaceae</taxon>
        <taxon>Canariomyces</taxon>
    </lineage>
</organism>
<dbReference type="EMBL" id="MU853375">
    <property type="protein sequence ID" value="KAK4107350.1"/>
    <property type="molecule type" value="Genomic_DNA"/>
</dbReference>
<dbReference type="Gene3D" id="3.40.50.1820">
    <property type="entry name" value="alpha/beta hydrolase"/>
    <property type="match status" value="1"/>
</dbReference>
<dbReference type="Proteomes" id="UP001302812">
    <property type="component" value="Unassembled WGS sequence"/>
</dbReference>
<dbReference type="SUPFAM" id="SSF53474">
    <property type="entry name" value="alpha/beta-Hydrolases"/>
    <property type="match status" value="1"/>
</dbReference>
<dbReference type="PANTHER" id="PTHR17630">
    <property type="entry name" value="DIENELACTONE HYDROLASE"/>
    <property type="match status" value="1"/>
</dbReference>
<dbReference type="AlphaFoldDB" id="A0AAN6T6V4"/>
<evidence type="ECO:0000313" key="1">
    <source>
        <dbReference type="EMBL" id="KAK4107350.1"/>
    </source>
</evidence>
<reference evidence="1" key="1">
    <citation type="journal article" date="2023" name="Mol. Phylogenet. Evol.">
        <title>Genome-scale phylogeny and comparative genomics of the fungal order Sordariales.</title>
        <authorList>
            <person name="Hensen N."/>
            <person name="Bonometti L."/>
            <person name="Westerberg I."/>
            <person name="Brannstrom I.O."/>
            <person name="Guillou S."/>
            <person name="Cros-Aarteil S."/>
            <person name="Calhoun S."/>
            <person name="Haridas S."/>
            <person name="Kuo A."/>
            <person name="Mondo S."/>
            <person name="Pangilinan J."/>
            <person name="Riley R."/>
            <person name="LaButti K."/>
            <person name="Andreopoulos B."/>
            <person name="Lipzen A."/>
            <person name="Chen C."/>
            <person name="Yan M."/>
            <person name="Daum C."/>
            <person name="Ng V."/>
            <person name="Clum A."/>
            <person name="Steindorff A."/>
            <person name="Ohm R.A."/>
            <person name="Martin F."/>
            <person name="Silar P."/>
            <person name="Natvig D.O."/>
            <person name="Lalanne C."/>
            <person name="Gautier V."/>
            <person name="Ament-Velasquez S.L."/>
            <person name="Kruys A."/>
            <person name="Hutchinson M.I."/>
            <person name="Powell A.J."/>
            <person name="Barry K."/>
            <person name="Miller A.N."/>
            <person name="Grigoriev I.V."/>
            <person name="Debuchy R."/>
            <person name="Gladieux P."/>
            <person name="Hiltunen Thoren M."/>
            <person name="Johannesson H."/>
        </authorList>
    </citation>
    <scope>NUCLEOTIDE SEQUENCE</scope>
    <source>
        <strain evidence="1">CBS 508.74</strain>
    </source>
</reference>
<evidence type="ECO:0008006" key="3">
    <source>
        <dbReference type="Google" id="ProtNLM"/>
    </source>
</evidence>
<dbReference type="RefSeq" id="XP_064664920.1">
    <property type="nucleotide sequence ID" value="XM_064816362.1"/>
</dbReference>
<sequence>MQAPFCRDCISGDLRISEVTLRGTEKVIHGLPTYVVQPPPGIAPTGIVVIVSDAFGWKLPNTRALADAYASRVPCTVYLPDFMDGHALPIYLMHLLDSEAPNHTAQVPLPFRLLKQAWALVCGAAHLLRFAYFNRQSVTGPRSHAFMRAVRTTPGPSGQKNSSLPPKVGVAGFCWGGLYTVLWTHDTPPKKVVIPSKTAARRRGRRGDRSGAGTEYPLVDCAFTAHPSMLKIPEQIEMVVQPLGVANGDNDQWMGEAKMKQLVAILQSKNEAAGREVYDAVVYEGAKHGFATRADRDDPKQLEIGDKCEDQAVRWFKRHFES</sequence>
<accession>A0AAN6T6V4</accession>
<dbReference type="InterPro" id="IPR029058">
    <property type="entry name" value="AB_hydrolase_fold"/>
</dbReference>
<gene>
    <name evidence="1" type="ORF">N656DRAFT_785362</name>
</gene>
<name>A0AAN6T6V4_9PEZI</name>
<dbReference type="PANTHER" id="PTHR17630:SF105">
    <property type="entry name" value="DIENELACTONE HYDROLASE FAMILY PROTEIN (AFU_ORTHOLOGUE AFUA_4G08790)"/>
    <property type="match status" value="1"/>
</dbReference>
<reference evidence="1" key="2">
    <citation type="submission" date="2023-05" db="EMBL/GenBank/DDBJ databases">
        <authorList>
            <consortium name="Lawrence Berkeley National Laboratory"/>
            <person name="Steindorff A."/>
            <person name="Hensen N."/>
            <person name="Bonometti L."/>
            <person name="Westerberg I."/>
            <person name="Brannstrom I.O."/>
            <person name="Guillou S."/>
            <person name="Cros-Aarteil S."/>
            <person name="Calhoun S."/>
            <person name="Haridas S."/>
            <person name="Kuo A."/>
            <person name="Mondo S."/>
            <person name="Pangilinan J."/>
            <person name="Riley R."/>
            <person name="Labutti K."/>
            <person name="Andreopoulos B."/>
            <person name="Lipzen A."/>
            <person name="Chen C."/>
            <person name="Yanf M."/>
            <person name="Daum C."/>
            <person name="Ng V."/>
            <person name="Clum A."/>
            <person name="Ohm R."/>
            <person name="Martin F."/>
            <person name="Silar P."/>
            <person name="Natvig D."/>
            <person name="Lalanne C."/>
            <person name="Gautier V."/>
            <person name="Ament-Velasquez S.L."/>
            <person name="Kruys A."/>
            <person name="Hutchinson M.I."/>
            <person name="Powell A.J."/>
            <person name="Barry K."/>
            <person name="Miller A.N."/>
            <person name="Grigoriev I.V."/>
            <person name="Debuchy R."/>
            <person name="Gladieux P."/>
            <person name="Thoren M.H."/>
            <person name="Johannesson H."/>
        </authorList>
    </citation>
    <scope>NUCLEOTIDE SEQUENCE</scope>
    <source>
        <strain evidence="1">CBS 508.74</strain>
    </source>
</reference>